<dbReference type="Gene3D" id="1.20.1050.80">
    <property type="entry name" value="VPS9 domain"/>
    <property type="match status" value="1"/>
</dbReference>
<organism evidence="3 4">
    <name type="scientific">Cephalotrichum gorgonifer</name>
    <dbReference type="NCBI Taxonomy" id="2041049"/>
    <lineage>
        <taxon>Eukaryota</taxon>
        <taxon>Fungi</taxon>
        <taxon>Dikarya</taxon>
        <taxon>Ascomycota</taxon>
        <taxon>Pezizomycotina</taxon>
        <taxon>Sordariomycetes</taxon>
        <taxon>Hypocreomycetidae</taxon>
        <taxon>Microascales</taxon>
        <taxon>Microascaceae</taxon>
        <taxon>Cephalotrichum</taxon>
    </lineage>
</organism>
<feature type="compositionally biased region" description="Low complexity" evidence="1">
    <location>
        <begin position="604"/>
        <end position="613"/>
    </location>
</feature>
<feature type="compositionally biased region" description="Basic and acidic residues" evidence="1">
    <location>
        <begin position="543"/>
        <end position="554"/>
    </location>
</feature>
<feature type="compositionally biased region" description="Polar residues" evidence="1">
    <location>
        <begin position="37"/>
        <end position="54"/>
    </location>
</feature>
<evidence type="ECO:0000313" key="4">
    <source>
        <dbReference type="Proteomes" id="UP001187682"/>
    </source>
</evidence>
<dbReference type="Pfam" id="PF02204">
    <property type="entry name" value="VPS9"/>
    <property type="match status" value="1"/>
</dbReference>
<feature type="compositionally biased region" description="Polar residues" evidence="1">
    <location>
        <begin position="1"/>
        <end position="17"/>
    </location>
</feature>
<comment type="caution">
    <text evidence="3">The sequence shown here is derived from an EMBL/GenBank/DDBJ whole genome shotgun (WGS) entry which is preliminary data.</text>
</comment>
<feature type="region of interest" description="Disordered" evidence="1">
    <location>
        <begin position="144"/>
        <end position="194"/>
    </location>
</feature>
<gene>
    <name evidence="3" type="ORF">DNG_07204</name>
</gene>
<evidence type="ECO:0000256" key="1">
    <source>
        <dbReference type="SAM" id="MobiDB-lite"/>
    </source>
</evidence>
<feature type="region of interest" description="Disordered" evidence="1">
    <location>
        <begin position="1"/>
        <end position="78"/>
    </location>
</feature>
<feature type="compositionally biased region" description="Low complexity" evidence="1">
    <location>
        <begin position="571"/>
        <end position="590"/>
    </location>
</feature>
<dbReference type="GO" id="GO:0016192">
    <property type="term" value="P:vesicle-mediated transport"/>
    <property type="evidence" value="ECO:0007669"/>
    <property type="project" value="InterPro"/>
</dbReference>
<dbReference type="SMART" id="SM00167">
    <property type="entry name" value="VPS9"/>
    <property type="match status" value="1"/>
</dbReference>
<dbReference type="GO" id="GO:0005829">
    <property type="term" value="C:cytosol"/>
    <property type="evidence" value="ECO:0007669"/>
    <property type="project" value="TreeGrafter"/>
</dbReference>
<dbReference type="GO" id="GO:0030139">
    <property type="term" value="C:endocytic vesicle"/>
    <property type="evidence" value="ECO:0007669"/>
    <property type="project" value="TreeGrafter"/>
</dbReference>
<feature type="region of interest" description="Disordered" evidence="1">
    <location>
        <begin position="644"/>
        <end position="665"/>
    </location>
</feature>
<dbReference type="Proteomes" id="UP001187682">
    <property type="component" value="Unassembled WGS sequence"/>
</dbReference>
<reference evidence="3" key="1">
    <citation type="submission" date="2018-03" db="EMBL/GenBank/DDBJ databases">
        <authorList>
            <person name="Guldener U."/>
        </authorList>
    </citation>
    <scope>NUCLEOTIDE SEQUENCE</scope>
</reference>
<feature type="compositionally biased region" description="Basic and acidic residues" evidence="1">
    <location>
        <begin position="168"/>
        <end position="183"/>
    </location>
</feature>
<feature type="compositionally biased region" description="Basic and acidic residues" evidence="1">
    <location>
        <begin position="592"/>
        <end position="603"/>
    </location>
</feature>
<proteinExistence type="predicted"/>
<feature type="region of interest" description="Disordered" evidence="1">
    <location>
        <begin position="502"/>
        <end position="627"/>
    </location>
</feature>
<dbReference type="InterPro" id="IPR045046">
    <property type="entry name" value="Vps9-like"/>
</dbReference>
<dbReference type="GO" id="GO:0031267">
    <property type="term" value="F:small GTPase binding"/>
    <property type="evidence" value="ECO:0007669"/>
    <property type="project" value="TreeGrafter"/>
</dbReference>
<dbReference type="GO" id="GO:0005085">
    <property type="term" value="F:guanyl-nucleotide exchange factor activity"/>
    <property type="evidence" value="ECO:0007669"/>
    <property type="project" value="InterPro"/>
</dbReference>
<feature type="domain" description="VPS9" evidence="2">
    <location>
        <begin position="233"/>
        <end position="383"/>
    </location>
</feature>
<feature type="region of interest" description="Disordered" evidence="1">
    <location>
        <begin position="384"/>
        <end position="442"/>
    </location>
</feature>
<accession>A0AAE8N2W8</accession>
<sequence>MSASSAHSTPSDPQSRPTLARSGEDPESLKVPKRAHTFQSGTNTERTSSLNATTAPLPVADPPDTFEAADNDDPEDAVRQSVDMGELPIELVSLTDAFIESLSAKVHPTPPNIDTLSRLFQDFYDVASTHIDTHISALATRQMRETTPAAAARTPLGKSPRGKAKSLGAKDKASSSERAETEHQMLTPQELTDRRRARKALEHKRARLEEAVERRLCEGIYSRIYRHRSTQDEAQDAKLRSKTTALALVGINLADLGVDLGEASSTLRTEEIKQALEPARKEFALMNEKRYPLGKLNHLKGVHRSIVDVLSQYLPSASADEIMPMMIFTLITLPPEGLHAISDAHFIQNFRGEQKLNGEAAYCLTTLEAAISFLQTVDLSTLRADELPSGPPRLPSQPNTPRAETFPPAYAPDLASGTQNVPEAQAAAGAKPVASPAGLRPATVNRNRRLSELVATPALAINAASDSLLTTADQSLKNISNSLGDSYNFLVGKLRERQAAPESGELLVPKTLDDARKLVSTPPPDDDGGSVSGASETPIPEDEAPRRSTPEDRILAFIGGQKIAPRDRSVDGSSRSASRASSKRVVSGVSTSEERKEKEKEKGSAAAASAGSANPLESMRNLGSSLNPMARLSGISMMRGFGRTASGTATKETPKVPSSDGGDLATAFPDIAKALPPKELPKIAPPNKRFMEMQNPGDLRLGEVLDLLRDYRRLANALKGMDAFETK</sequence>
<evidence type="ECO:0000259" key="2">
    <source>
        <dbReference type="PROSITE" id="PS51205"/>
    </source>
</evidence>
<dbReference type="SUPFAM" id="SSF109993">
    <property type="entry name" value="VPS9 domain"/>
    <property type="match status" value="1"/>
</dbReference>
<protein>
    <submittedName>
        <fullName evidence="3">Related to VPS9</fullName>
    </submittedName>
</protein>
<dbReference type="PROSITE" id="PS51205">
    <property type="entry name" value="VPS9"/>
    <property type="match status" value="1"/>
</dbReference>
<dbReference type="InterPro" id="IPR037191">
    <property type="entry name" value="VPS9_dom_sf"/>
</dbReference>
<name>A0AAE8N2W8_9PEZI</name>
<dbReference type="EMBL" id="ONZQ02000010">
    <property type="protein sequence ID" value="SPO04519.1"/>
    <property type="molecule type" value="Genomic_DNA"/>
</dbReference>
<dbReference type="InterPro" id="IPR003123">
    <property type="entry name" value="VPS9"/>
</dbReference>
<dbReference type="PANTHER" id="PTHR23101">
    <property type="entry name" value="RAB GDP/GTP EXCHANGE FACTOR"/>
    <property type="match status" value="1"/>
</dbReference>
<evidence type="ECO:0000313" key="3">
    <source>
        <dbReference type="EMBL" id="SPO04519.1"/>
    </source>
</evidence>
<dbReference type="PANTHER" id="PTHR23101:SF97">
    <property type="entry name" value="DOMAIN PROTEIN, PUTATIVE (AFU_ORTHOLOGUE AFUA_2G10890)-RELATED"/>
    <property type="match status" value="1"/>
</dbReference>
<keyword evidence="4" id="KW-1185">Reference proteome</keyword>
<dbReference type="AlphaFoldDB" id="A0AAE8N2W8"/>
<feature type="compositionally biased region" description="Low complexity" evidence="1">
    <location>
        <begin position="422"/>
        <end position="437"/>
    </location>
</feature>